<keyword evidence="4" id="KW-1185">Reference proteome</keyword>
<dbReference type="Proteomes" id="UP000239156">
    <property type="component" value="Unassembled WGS sequence"/>
</dbReference>
<evidence type="ECO:0000313" key="4">
    <source>
        <dbReference type="Proteomes" id="UP000239156"/>
    </source>
</evidence>
<reference evidence="3" key="1">
    <citation type="submission" date="2017-12" db="EMBL/GenBank/DDBJ databases">
        <title>Gene loss provides genomic basis for host adaptation in cereal stripe rust fungi.</title>
        <authorList>
            <person name="Xia C."/>
        </authorList>
    </citation>
    <scope>NUCLEOTIDE SEQUENCE [LARGE SCALE GENOMIC DNA]</scope>
    <source>
        <strain evidence="3">93-210</strain>
    </source>
</reference>
<sequence>MFMHHRVVSLLFAFTCNAMDDFLGRSAHGFSRESETHLPEARARWTSPGLLSSSPASHEEPSFNMKRPRENAASAPSDFGEQQLGLGIFSSPKATKEYDVAEDSNGAWGTNRRSSGSLDHDFERKISDCIETITNRSPTVPTHDGPHSKPPKVMRLMGVSIEIPADPTPEPTGMITNSNPPGRSIHLSQSASKSRSLGDRNLGISQTITEASSSRLPRTTSVTTIEPITSISEQDEKKGLLVNKLKVGEPVMTEEQFIRACRKYSNDLARENDNNATRKTVHEEATRRLMESYEAWYQHWKKIANLDFDIFPENMTTKMRCMIINYLLYVEMISTTIPISKDAVGSELKKAFELAQMMFGPGRINQQIKNTKMYEECYNIRRQERST</sequence>
<dbReference type="EMBL" id="PKSL01000007">
    <property type="protein sequence ID" value="POW16431.1"/>
    <property type="molecule type" value="Genomic_DNA"/>
</dbReference>
<evidence type="ECO:0000313" key="3">
    <source>
        <dbReference type="EMBL" id="POW16431.1"/>
    </source>
</evidence>
<feature type="region of interest" description="Disordered" evidence="1">
    <location>
        <begin position="175"/>
        <end position="199"/>
    </location>
</feature>
<name>A0A2S4W3T5_9BASI</name>
<comment type="caution">
    <text evidence="3">The sequence shown here is derived from an EMBL/GenBank/DDBJ whole genome shotgun (WGS) entry which is preliminary data.</text>
</comment>
<feature type="chain" id="PRO_5015784623" evidence="2">
    <location>
        <begin position="19"/>
        <end position="387"/>
    </location>
</feature>
<protein>
    <submittedName>
        <fullName evidence="3">Uncharacterized protein</fullName>
    </submittedName>
</protein>
<gene>
    <name evidence="3" type="ORF">PSTT_01252</name>
</gene>
<dbReference type="AlphaFoldDB" id="A0A2S4W3T5"/>
<dbReference type="VEuPathDB" id="FungiDB:PSTT_01252"/>
<feature type="signal peptide" evidence="2">
    <location>
        <begin position="1"/>
        <end position="18"/>
    </location>
</feature>
<evidence type="ECO:0000256" key="1">
    <source>
        <dbReference type="SAM" id="MobiDB-lite"/>
    </source>
</evidence>
<feature type="compositionally biased region" description="Basic and acidic residues" evidence="1">
    <location>
        <begin position="34"/>
        <end position="43"/>
    </location>
</feature>
<keyword evidence="2" id="KW-0732">Signal</keyword>
<feature type="compositionally biased region" description="Polar residues" evidence="1">
    <location>
        <begin position="175"/>
        <end position="195"/>
    </location>
</feature>
<organism evidence="3 4">
    <name type="scientific">Puccinia striiformis</name>
    <dbReference type="NCBI Taxonomy" id="27350"/>
    <lineage>
        <taxon>Eukaryota</taxon>
        <taxon>Fungi</taxon>
        <taxon>Dikarya</taxon>
        <taxon>Basidiomycota</taxon>
        <taxon>Pucciniomycotina</taxon>
        <taxon>Pucciniomycetes</taxon>
        <taxon>Pucciniales</taxon>
        <taxon>Pucciniaceae</taxon>
        <taxon>Puccinia</taxon>
    </lineage>
</organism>
<accession>A0A2S4W3T5</accession>
<feature type="region of interest" description="Disordered" evidence="1">
    <location>
        <begin position="34"/>
        <end position="83"/>
    </location>
</feature>
<proteinExistence type="predicted"/>
<evidence type="ECO:0000256" key="2">
    <source>
        <dbReference type="SAM" id="SignalP"/>
    </source>
</evidence>